<proteinExistence type="inferred from homology"/>
<evidence type="ECO:0000259" key="8">
    <source>
        <dbReference type="Pfam" id="PF06738"/>
    </source>
</evidence>
<dbReference type="Pfam" id="PF06738">
    <property type="entry name" value="ThrE"/>
    <property type="match status" value="1"/>
</dbReference>
<accession>A0A1G8MTG5</accession>
<evidence type="ECO:0000256" key="1">
    <source>
        <dbReference type="ARBA" id="ARBA00004651"/>
    </source>
</evidence>
<dbReference type="InterPro" id="IPR010619">
    <property type="entry name" value="ThrE-like_N"/>
</dbReference>
<keyword evidence="5 7" id="KW-0472">Membrane</keyword>
<dbReference type="GO" id="GO:0022857">
    <property type="term" value="F:transmembrane transporter activity"/>
    <property type="evidence" value="ECO:0007669"/>
    <property type="project" value="InterPro"/>
</dbReference>
<dbReference type="PANTHER" id="PTHR34390">
    <property type="entry name" value="UPF0442 PROTEIN YJJB-RELATED"/>
    <property type="match status" value="1"/>
</dbReference>
<feature type="transmembrane region" description="Helical" evidence="7">
    <location>
        <begin position="124"/>
        <end position="154"/>
    </location>
</feature>
<feature type="transmembrane region" description="Helical" evidence="7">
    <location>
        <begin position="193"/>
        <end position="214"/>
    </location>
</feature>
<dbReference type="OrthoDB" id="9813917at2"/>
<keyword evidence="3 7" id="KW-0812">Transmembrane</keyword>
<gene>
    <name evidence="9" type="ORF">CJ205_01965</name>
</gene>
<protein>
    <submittedName>
        <fullName evidence="9">Threonine/serine exporter</fullName>
    </submittedName>
</protein>
<dbReference type="Proteomes" id="UP000235682">
    <property type="component" value="Unassembled WGS sequence"/>
</dbReference>
<reference evidence="9 10" key="1">
    <citation type="submission" date="2017-09" db="EMBL/GenBank/DDBJ databases">
        <title>Bacterial strain isolated from the female urinary microbiota.</title>
        <authorList>
            <person name="Thomas-White K."/>
            <person name="Kumar N."/>
            <person name="Forster S."/>
            <person name="Putonti C."/>
            <person name="Lawley T."/>
            <person name="Wolfe A.J."/>
        </authorList>
    </citation>
    <scope>NUCLEOTIDE SEQUENCE [LARGE SCALE GENOMIC DNA]</scope>
    <source>
        <strain evidence="9 10">UMB0852</strain>
    </source>
</reference>
<comment type="caution">
    <text evidence="9">The sequence shown here is derived from an EMBL/GenBank/DDBJ whole genome shotgun (WGS) entry which is preliminary data.</text>
</comment>
<evidence type="ECO:0000256" key="7">
    <source>
        <dbReference type="SAM" id="Phobius"/>
    </source>
</evidence>
<sequence length="259" mass="28516">MNEDYKTVVEVASLAGKIMLESHAESYRAEDTVKRILQASGVQTAEVISNSTALFITIDDEFMEPMTVVQRITERGNHLGKIYRVNNISRQLTSNQLTYEEAYSLLLHIQKTEYSVLDKDISNAILVVSFVVLLGGTLPEILIGFPAALIVIFVMWLQDKVGMNDFILGTLTTALLGFLVPMMIWVVGGNLNYDIIIVSALMPLFPGTAFTYGVRDILKGDYSSGLVRMTEAIVIGLSLALGVAFGLYLSTEVLIPWLA</sequence>
<dbReference type="RefSeq" id="WP_092085866.1">
    <property type="nucleotide sequence ID" value="NZ_FNEL01000037.1"/>
</dbReference>
<evidence type="ECO:0000256" key="2">
    <source>
        <dbReference type="ARBA" id="ARBA00022475"/>
    </source>
</evidence>
<keyword evidence="10" id="KW-1185">Reference proteome</keyword>
<dbReference type="PANTHER" id="PTHR34390:SF2">
    <property type="entry name" value="SUCCINATE TRANSPORTER SUBUNIT YJJP-RELATED"/>
    <property type="match status" value="1"/>
</dbReference>
<dbReference type="AlphaFoldDB" id="A0A1G8MTG5"/>
<evidence type="ECO:0000256" key="5">
    <source>
        <dbReference type="ARBA" id="ARBA00023136"/>
    </source>
</evidence>
<dbReference type="InterPro" id="IPR050539">
    <property type="entry name" value="ThrE_Dicarb/AminoAcid_Exp"/>
</dbReference>
<keyword evidence="4 7" id="KW-1133">Transmembrane helix</keyword>
<organism evidence="9 10">
    <name type="scientific">Dolosicoccus paucivorans</name>
    <dbReference type="NCBI Taxonomy" id="84521"/>
    <lineage>
        <taxon>Bacteria</taxon>
        <taxon>Bacillati</taxon>
        <taxon>Bacillota</taxon>
        <taxon>Bacilli</taxon>
        <taxon>Lactobacillales</taxon>
        <taxon>Aerococcaceae</taxon>
        <taxon>Dolosicoccus</taxon>
    </lineage>
</organism>
<evidence type="ECO:0000313" key="10">
    <source>
        <dbReference type="Proteomes" id="UP000235682"/>
    </source>
</evidence>
<dbReference type="STRING" id="84521.SAMN04487994_10373"/>
<comment type="similarity">
    <text evidence="6">Belongs to the ThrE exporter (TC 2.A.79) family.</text>
</comment>
<comment type="subcellular location">
    <subcellularLocation>
        <location evidence="1">Cell membrane</location>
        <topology evidence="1">Multi-pass membrane protein</topology>
    </subcellularLocation>
</comment>
<keyword evidence="2" id="KW-1003">Cell membrane</keyword>
<evidence type="ECO:0000256" key="6">
    <source>
        <dbReference type="ARBA" id="ARBA00034125"/>
    </source>
</evidence>
<feature type="transmembrane region" description="Helical" evidence="7">
    <location>
        <begin position="166"/>
        <end position="187"/>
    </location>
</feature>
<feature type="transmembrane region" description="Helical" evidence="7">
    <location>
        <begin position="226"/>
        <end position="249"/>
    </location>
</feature>
<evidence type="ECO:0000256" key="3">
    <source>
        <dbReference type="ARBA" id="ARBA00022692"/>
    </source>
</evidence>
<name>A0A1G8MTG5_9LACT</name>
<feature type="domain" description="Threonine/serine exporter-like N-terminal" evidence="8">
    <location>
        <begin position="11"/>
        <end position="249"/>
    </location>
</feature>
<evidence type="ECO:0000256" key="4">
    <source>
        <dbReference type="ARBA" id="ARBA00022989"/>
    </source>
</evidence>
<evidence type="ECO:0000313" key="9">
    <source>
        <dbReference type="EMBL" id="PMC58836.1"/>
    </source>
</evidence>
<dbReference type="EMBL" id="PNHE01000005">
    <property type="protein sequence ID" value="PMC58836.1"/>
    <property type="molecule type" value="Genomic_DNA"/>
</dbReference>
<dbReference type="GO" id="GO:0005886">
    <property type="term" value="C:plasma membrane"/>
    <property type="evidence" value="ECO:0007669"/>
    <property type="project" value="UniProtKB-SubCell"/>
</dbReference>
<dbReference type="GO" id="GO:0015744">
    <property type="term" value="P:succinate transport"/>
    <property type="evidence" value="ECO:0007669"/>
    <property type="project" value="TreeGrafter"/>
</dbReference>